<comment type="caution">
    <text evidence="3">The sequence shown here is derived from an EMBL/GenBank/DDBJ whole genome shotgun (WGS) entry which is preliminary data.</text>
</comment>
<protein>
    <submittedName>
        <fullName evidence="3">Uncharacterized protein</fullName>
    </submittedName>
</protein>
<gene>
    <name evidence="3" type="ORF">Ddye_013802</name>
</gene>
<proteinExistence type="inferred from homology"/>
<evidence type="ECO:0000256" key="1">
    <source>
        <dbReference type="ARBA" id="ARBA00010199"/>
    </source>
</evidence>
<dbReference type="GO" id="GO:0015297">
    <property type="term" value="F:antiporter activity"/>
    <property type="evidence" value="ECO:0007669"/>
    <property type="project" value="InterPro"/>
</dbReference>
<keyword evidence="2" id="KW-0472">Membrane</keyword>
<dbReference type="GO" id="GO:0042910">
    <property type="term" value="F:xenobiotic transmembrane transporter activity"/>
    <property type="evidence" value="ECO:0007669"/>
    <property type="project" value="InterPro"/>
</dbReference>
<dbReference type="PANTHER" id="PTHR11206">
    <property type="entry name" value="MULTIDRUG RESISTANCE PROTEIN"/>
    <property type="match status" value="1"/>
</dbReference>
<name>A0AAD9X760_9ROSI</name>
<organism evidence="3 4">
    <name type="scientific">Dipteronia dyeriana</name>
    <dbReference type="NCBI Taxonomy" id="168575"/>
    <lineage>
        <taxon>Eukaryota</taxon>
        <taxon>Viridiplantae</taxon>
        <taxon>Streptophyta</taxon>
        <taxon>Embryophyta</taxon>
        <taxon>Tracheophyta</taxon>
        <taxon>Spermatophyta</taxon>
        <taxon>Magnoliopsida</taxon>
        <taxon>eudicotyledons</taxon>
        <taxon>Gunneridae</taxon>
        <taxon>Pentapetalae</taxon>
        <taxon>rosids</taxon>
        <taxon>malvids</taxon>
        <taxon>Sapindales</taxon>
        <taxon>Sapindaceae</taxon>
        <taxon>Hippocastanoideae</taxon>
        <taxon>Acereae</taxon>
        <taxon>Dipteronia</taxon>
    </lineage>
</organism>
<dbReference type="AlphaFoldDB" id="A0AAD9X760"/>
<evidence type="ECO:0000256" key="2">
    <source>
        <dbReference type="SAM" id="Phobius"/>
    </source>
</evidence>
<evidence type="ECO:0000313" key="3">
    <source>
        <dbReference type="EMBL" id="KAK2653946.1"/>
    </source>
</evidence>
<evidence type="ECO:0000313" key="4">
    <source>
        <dbReference type="Proteomes" id="UP001280121"/>
    </source>
</evidence>
<dbReference type="InterPro" id="IPR002528">
    <property type="entry name" value="MATE_fam"/>
</dbReference>
<keyword evidence="2" id="KW-1133">Transmembrane helix</keyword>
<dbReference type="EMBL" id="JANJYI010000004">
    <property type="protein sequence ID" value="KAK2653946.1"/>
    <property type="molecule type" value="Genomic_DNA"/>
</dbReference>
<keyword evidence="2" id="KW-0812">Transmembrane</keyword>
<reference evidence="3" key="1">
    <citation type="journal article" date="2023" name="Plant J.">
        <title>Genome sequences and population genomics provide insights into the demographic history, inbreeding, and mutation load of two 'living fossil' tree species of Dipteronia.</title>
        <authorList>
            <person name="Feng Y."/>
            <person name="Comes H.P."/>
            <person name="Chen J."/>
            <person name="Zhu S."/>
            <person name="Lu R."/>
            <person name="Zhang X."/>
            <person name="Li P."/>
            <person name="Qiu J."/>
            <person name="Olsen K.M."/>
            <person name="Qiu Y."/>
        </authorList>
    </citation>
    <scope>NUCLEOTIDE SEQUENCE</scope>
    <source>
        <strain evidence="3">KIB01</strain>
    </source>
</reference>
<dbReference type="GO" id="GO:0016020">
    <property type="term" value="C:membrane"/>
    <property type="evidence" value="ECO:0007669"/>
    <property type="project" value="InterPro"/>
</dbReference>
<dbReference type="Proteomes" id="UP001280121">
    <property type="component" value="Unassembled WGS sequence"/>
</dbReference>
<keyword evidence="4" id="KW-1185">Reference proteome</keyword>
<comment type="similarity">
    <text evidence="1">Belongs to the multi antimicrobial extrusion (MATE) (TC 2.A.66.1) family.</text>
</comment>
<sequence>MIVVCMYGTNSFTGHIGELELYAVSIATSIVDTFSFGFLLDMGSALETLCRQAFGARKVHMLGVYLQRSWVILPVSCVILLPVYCVATPILKLLGQEDDIAELAEKIAILLIPQLLSLALNFPTPEVPSGSE</sequence>
<dbReference type="Pfam" id="PF01554">
    <property type="entry name" value="MatE"/>
    <property type="match status" value="1"/>
</dbReference>
<accession>A0AAD9X760</accession>
<feature type="transmembrane region" description="Helical" evidence="2">
    <location>
        <begin position="70"/>
        <end position="91"/>
    </location>
</feature>